<dbReference type="OrthoDB" id="4835336at2759"/>
<name>A0A8H3WIF1_9PEZI</name>
<accession>A0A8H3WIF1</accession>
<reference evidence="1 2" key="1">
    <citation type="submission" date="2019-12" db="EMBL/GenBank/DDBJ databases">
        <title>A genome sequence resource for the geographically widespread anthracnose pathogen Colletotrichum asianum.</title>
        <authorList>
            <person name="Meng Y."/>
        </authorList>
    </citation>
    <scope>NUCLEOTIDE SEQUENCE [LARGE SCALE GENOMIC DNA]</scope>
    <source>
        <strain evidence="1 2">ICMP 18580</strain>
    </source>
</reference>
<dbReference type="AlphaFoldDB" id="A0A8H3WIF1"/>
<gene>
    <name evidence="1" type="ORF">GQ607_005088</name>
</gene>
<protein>
    <submittedName>
        <fullName evidence="1">Uncharacterized protein</fullName>
    </submittedName>
</protein>
<sequence>MPLRKQPPAGHPSALQTVPIKCPYCIDSRAARKQDGFRTRFKRLFKRSSPSVCHACGQSGRQMLEFHEVNYTSESTAANSTETQPVGPWNETLEEAWEDDAPSDLNVDLQGVEALPSQRPTSLDPKLVNDWFLDQWSVVRKDRFFKRWERWSYRKLRRSTRRPRRARYNLTSTPLEDIPEDAEPLLLSRPRMPLD</sequence>
<evidence type="ECO:0000313" key="1">
    <source>
        <dbReference type="EMBL" id="KAF0327544.1"/>
    </source>
</evidence>
<organism evidence="1 2">
    <name type="scientific">Colletotrichum asianum</name>
    <dbReference type="NCBI Taxonomy" id="702518"/>
    <lineage>
        <taxon>Eukaryota</taxon>
        <taxon>Fungi</taxon>
        <taxon>Dikarya</taxon>
        <taxon>Ascomycota</taxon>
        <taxon>Pezizomycotina</taxon>
        <taxon>Sordariomycetes</taxon>
        <taxon>Hypocreomycetidae</taxon>
        <taxon>Glomerellales</taxon>
        <taxon>Glomerellaceae</taxon>
        <taxon>Colletotrichum</taxon>
        <taxon>Colletotrichum gloeosporioides species complex</taxon>
    </lineage>
</organism>
<comment type="caution">
    <text evidence="1">The sequence shown here is derived from an EMBL/GenBank/DDBJ whole genome shotgun (WGS) entry which is preliminary data.</text>
</comment>
<dbReference type="EMBL" id="WOWK01000022">
    <property type="protein sequence ID" value="KAF0327544.1"/>
    <property type="molecule type" value="Genomic_DNA"/>
</dbReference>
<dbReference type="Proteomes" id="UP000434172">
    <property type="component" value="Unassembled WGS sequence"/>
</dbReference>
<keyword evidence="2" id="KW-1185">Reference proteome</keyword>
<proteinExistence type="predicted"/>
<evidence type="ECO:0000313" key="2">
    <source>
        <dbReference type="Proteomes" id="UP000434172"/>
    </source>
</evidence>